<organism evidence="2 3">
    <name type="scientific">Maribacter litopenaei</name>
    <dbReference type="NCBI Taxonomy" id="2976127"/>
    <lineage>
        <taxon>Bacteria</taxon>
        <taxon>Pseudomonadati</taxon>
        <taxon>Bacteroidota</taxon>
        <taxon>Flavobacteriia</taxon>
        <taxon>Flavobacteriales</taxon>
        <taxon>Flavobacteriaceae</taxon>
        <taxon>Maribacter</taxon>
    </lineage>
</organism>
<keyword evidence="1" id="KW-0472">Membrane</keyword>
<evidence type="ECO:0000313" key="3">
    <source>
        <dbReference type="Proteomes" id="UP001059209"/>
    </source>
</evidence>
<keyword evidence="3" id="KW-1185">Reference proteome</keyword>
<feature type="transmembrane region" description="Helical" evidence="1">
    <location>
        <begin position="12"/>
        <end position="32"/>
    </location>
</feature>
<sequence length="63" mass="7351">MTDIKSTLLKFQSIIALLVLCVVLTLLSDKFLTPRERMEYHASDFNQRLHIRRNDIGDTHQGH</sequence>
<accession>A0ABY5Y539</accession>
<name>A0ABY5Y539_9FLAO</name>
<keyword evidence="1" id="KW-0812">Transmembrane</keyword>
<evidence type="ECO:0000256" key="1">
    <source>
        <dbReference type="SAM" id="Phobius"/>
    </source>
</evidence>
<dbReference type="RefSeq" id="WP_260571488.1">
    <property type="nucleotide sequence ID" value="NZ_CP104205.1"/>
</dbReference>
<gene>
    <name evidence="2" type="ORF">NYZ99_12480</name>
</gene>
<proteinExistence type="predicted"/>
<dbReference type="Proteomes" id="UP001059209">
    <property type="component" value="Chromosome"/>
</dbReference>
<keyword evidence="1" id="KW-1133">Transmembrane helix</keyword>
<reference evidence="2" key="1">
    <citation type="submission" date="2022-09" db="EMBL/GenBank/DDBJ databases">
        <title>Maribacter litopenaei sp. nov., isolated from the intestinal tract of the Pacific White Shrimp, Litopenaeus vannamei.</title>
        <authorList>
            <person name="Kim S.Y."/>
            <person name="Hwang C.Y."/>
        </authorList>
    </citation>
    <scope>NUCLEOTIDE SEQUENCE</scope>
    <source>
        <strain evidence="2">HL-LV01</strain>
    </source>
</reference>
<protein>
    <submittedName>
        <fullName evidence="2">Uncharacterized protein</fullName>
    </submittedName>
</protein>
<dbReference type="EMBL" id="CP104205">
    <property type="protein sequence ID" value="UWX53931.1"/>
    <property type="molecule type" value="Genomic_DNA"/>
</dbReference>
<evidence type="ECO:0000313" key="2">
    <source>
        <dbReference type="EMBL" id="UWX53931.1"/>
    </source>
</evidence>